<dbReference type="Pfam" id="PF17798">
    <property type="entry name" value="TRIF-NTD"/>
    <property type="match status" value="1"/>
</dbReference>
<evidence type="ECO:0000256" key="5">
    <source>
        <dbReference type="ARBA" id="ARBA00022859"/>
    </source>
</evidence>
<proteinExistence type="predicted"/>
<feature type="compositionally biased region" description="Polar residues" evidence="7">
    <location>
        <begin position="250"/>
        <end position="271"/>
    </location>
</feature>
<accession>A0A7K9LBU9</accession>
<feature type="region of interest" description="Disordered" evidence="7">
    <location>
        <begin position="132"/>
        <end position="161"/>
    </location>
</feature>
<evidence type="ECO:0000256" key="6">
    <source>
        <dbReference type="ARBA" id="ARBA00023198"/>
    </source>
</evidence>
<keyword evidence="2" id="KW-0963">Cytoplasm</keyword>
<evidence type="ECO:0000313" key="9">
    <source>
        <dbReference type="EMBL" id="NXH59014.1"/>
    </source>
</evidence>
<evidence type="ECO:0000256" key="1">
    <source>
        <dbReference type="ARBA" id="ARBA00004496"/>
    </source>
</evidence>
<name>A0A7K9LBU9_9PASS</name>
<dbReference type="GO" id="GO:0005768">
    <property type="term" value="C:endosome"/>
    <property type="evidence" value="ECO:0007669"/>
    <property type="project" value="TreeGrafter"/>
</dbReference>
<keyword evidence="3" id="KW-0597">Phosphoprotein</keyword>
<dbReference type="PANTHER" id="PTHR47230">
    <property type="entry name" value="TIR DOMAIN-CONTAINING ADAPTER MOLECULE 1"/>
    <property type="match status" value="1"/>
</dbReference>
<dbReference type="SUPFAM" id="SSF52200">
    <property type="entry name" value="Toll/Interleukin receptor TIR domain"/>
    <property type="match status" value="1"/>
</dbReference>
<organism evidence="9 10">
    <name type="scientific">Rhabdornis inornatus</name>
    <dbReference type="NCBI Taxonomy" id="237438"/>
    <lineage>
        <taxon>Eukaryota</taxon>
        <taxon>Metazoa</taxon>
        <taxon>Chordata</taxon>
        <taxon>Craniata</taxon>
        <taxon>Vertebrata</taxon>
        <taxon>Euteleostomi</taxon>
        <taxon>Archelosauria</taxon>
        <taxon>Archosauria</taxon>
        <taxon>Dinosauria</taxon>
        <taxon>Saurischia</taxon>
        <taxon>Theropoda</taxon>
        <taxon>Coelurosauria</taxon>
        <taxon>Aves</taxon>
        <taxon>Neognathae</taxon>
        <taxon>Neoaves</taxon>
        <taxon>Telluraves</taxon>
        <taxon>Australaves</taxon>
        <taxon>Passeriformes</taxon>
        <taxon>Rhabdornithidae</taxon>
        <taxon>Rhabdornis</taxon>
    </lineage>
</organism>
<keyword evidence="6" id="KW-0395">Inflammatory response</keyword>
<dbReference type="GO" id="GO:0032481">
    <property type="term" value="P:positive regulation of type I interferon production"/>
    <property type="evidence" value="ECO:0007669"/>
    <property type="project" value="TreeGrafter"/>
</dbReference>
<dbReference type="GO" id="GO:0035666">
    <property type="term" value="P:TRIF-dependent toll-like receptor signaling pathway"/>
    <property type="evidence" value="ECO:0007669"/>
    <property type="project" value="InterPro"/>
</dbReference>
<evidence type="ECO:0000313" key="10">
    <source>
        <dbReference type="Proteomes" id="UP000583164"/>
    </source>
</evidence>
<feature type="compositionally biased region" description="Pro residues" evidence="7">
    <location>
        <begin position="397"/>
        <end position="413"/>
    </location>
</feature>
<reference evidence="9 10" key="1">
    <citation type="submission" date="2019-09" db="EMBL/GenBank/DDBJ databases">
        <title>Bird 10,000 Genomes (B10K) Project - Family phase.</title>
        <authorList>
            <person name="Zhang G."/>
        </authorList>
    </citation>
    <scope>NUCLEOTIDE SEQUENCE [LARGE SCALE GENOMIC DNA]</scope>
    <source>
        <strain evidence="9">B10K-DU-001-29</strain>
        <tissue evidence="9">Muscle</tissue>
    </source>
</reference>
<feature type="region of interest" description="Disordered" evidence="7">
    <location>
        <begin position="184"/>
        <end position="205"/>
    </location>
</feature>
<dbReference type="PROSITE" id="PS50104">
    <property type="entry name" value="TIR"/>
    <property type="match status" value="1"/>
</dbReference>
<dbReference type="EMBL" id="VWZS01006100">
    <property type="protein sequence ID" value="NXH59014.1"/>
    <property type="molecule type" value="Genomic_DNA"/>
</dbReference>
<evidence type="ECO:0000256" key="3">
    <source>
        <dbReference type="ARBA" id="ARBA00022553"/>
    </source>
</evidence>
<dbReference type="AlphaFoldDB" id="A0A7K9LBU9"/>
<feature type="region of interest" description="Disordered" evidence="7">
    <location>
        <begin position="391"/>
        <end position="416"/>
    </location>
</feature>
<dbReference type="GO" id="GO:0045087">
    <property type="term" value="P:innate immune response"/>
    <property type="evidence" value="ECO:0007669"/>
    <property type="project" value="UniProtKB-KW"/>
</dbReference>
<evidence type="ECO:0000256" key="2">
    <source>
        <dbReference type="ARBA" id="ARBA00022490"/>
    </source>
</evidence>
<gene>
    <name evidence="9" type="primary">Ticam1</name>
    <name evidence="9" type="ORF">RHAINO_R01021</name>
</gene>
<evidence type="ECO:0000256" key="7">
    <source>
        <dbReference type="SAM" id="MobiDB-lite"/>
    </source>
</evidence>
<dbReference type="Gene3D" id="1.25.40.780">
    <property type="match status" value="1"/>
</dbReference>
<sequence length="595" mass="63998">MAQSAELQPSFEDVFNILCQAPPEKLLSLKLKLKHSKPGPCSKALQAMVLLTLGQETDARICLDALRDNQAAQYIQQIKLGAAGVQEDGEAVRPPQLDAGAMALLAQVYSVLAQEKLCSAEAGDRACQAATKATKDTQRGTLNNIPPKEQDRQGSAASSGDRFMTLRSHEDAGFPCTASPHCVPRSSPVQIGGNSDLSGPRTLRSEESSSLSSCLEISASPTVAFHTQPSVPECVPWPSSAGHPDRDTQSHSPQESSWASTPSSPPGQDTAAQGPWPEKALQASPCHPTPLSIPETPLPSEPAQSSDVSSTVTEPHTPRDEQDEKLKYEGMKFSTGVPDPRAAVDTAPAHRSIEDSYIPGIPNNSAPASISTCSLPPPPYSFSSTLPLQESHSNLLHPPPLRSSPSPASPALPDPAVDPSEPEFFTFVVLHASEDELVAQRVKNLLENMGVPSGATISEEFFIPGCSHMTCFQEAMENSAFTILLLTKNFPCKLCLFQTDTALMQSILDPSKQDSVIPFLPKANALECSQIPRMLSALVTLKESSPLFSRNVHKTFSPERIRQKKAQWVQRRKFQAQQKLAALSLGSHPWLPPAA</sequence>
<dbReference type="InterPro" id="IPR035897">
    <property type="entry name" value="Toll_tir_struct_dom_sf"/>
</dbReference>
<feature type="compositionally biased region" description="Basic and acidic residues" evidence="7">
    <location>
        <begin position="316"/>
        <end position="326"/>
    </location>
</feature>
<feature type="domain" description="TIR" evidence="8">
    <location>
        <begin position="423"/>
        <end position="556"/>
    </location>
</feature>
<dbReference type="OrthoDB" id="9906976at2759"/>
<comment type="caution">
    <text evidence="9">The sequence shown here is derived from an EMBL/GenBank/DDBJ whole genome shotgun (WGS) entry which is preliminary data.</text>
</comment>
<evidence type="ECO:0000259" key="8">
    <source>
        <dbReference type="PROSITE" id="PS50104"/>
    </source>
</evidence>
<keyword evidence="10" id="KW-1185">Reference proteome</keyword>
<feature type="region of interest" description="Disordered" evidence="7">
    <location>
        <begin position="234"/>
        <end position="326"/>
    </location>
</feature>
<keyword evidence="4" id="KW-0399">Innate immunity</keyword>
<feature type="compositionally biased region" description="Polar residues" evidence="7">
    <location>
        <begin position="187"/>
        <end position="197"/>
    </location>
</feature>
<dbReference type="PANTHER" id="PTHR47230:SF1">
    <property type="entry name" value="TIR DOMAIN-CONTAINING ADAPTER MOLECULE 1"/>
    <property type="match status" value="1"/>
</dbReference>
<dbReference type="GO" id="GO:0006954">
    <property type="term" value="P:inflammatory response"/>
    <property type="evidence" value="ECO:0007669"/>
    <property type="project" value="UniProtKB-KW"/>
</dbReference>
<feature type="non-terminal residue" evidence="9">
    <location>
        <position position="595"/>
    </location>
</feature>
<dbReference type="Proteomes" id="UP000583164">
    <property type="component" value="Unassembled WGS sequence"/>
</dbReference>
<protein>
    <submittedName>
        <fullName evidence="9">TCAM1 protein</fullName>
    </submittedName>
</protein>
<comment type="subcellular location">
    <subcellularLocation>
        <location evidence="1">Cytoplasm</location>
    </subcellularLocation>
</comment>
<dbReference type="GO" id="GO:0043123">
    <property type="term" value="P:positive regulation of canonical NF-kappaB signal transduction"/>
    <property type="evidence" value="ECO:0007669"/>
    <property type="project" value="TreeGrafter"/>
</dbReference>
<keyword evidence="5" id="KW-0391">Immunity</keyword>
<dbReference type="Gene3D" id="3.40.50.10140">
    <property type="entry name" value="Toll/interleukin-1 receptor homology (TIR) domain"/>
    <property type="match status" value="1"/>
</dbReference>
<feature type="compositionally biased region" description="Polar residues" evidence="7">
    <location>
        <begin position="302"/>
        <end position="314"/>
    </location>
</feature>
<dbReference type="InterPro" id="IPR000157">
    <property type="entry name" value="TIR_dom"/>
</dbReference>
<feature type="non-terminal residue" evidence="9">
    <location>
        <position position="1"/>
    </location>
</feature>
<dbReference type="InterPro" id="IPR040886">
    <property type="entry name" value="TRIF_N"/>
</dbReference>
<dbReference type="InterPro" id="IPR046946">
    <property type="entry name" value="TCAM1/2"/>
</dbReference>
<evidence type="ECO:0000256" key="4">
    <source>
        <dbReference type="ARBA" id="ARBA00022588"/>
    </source>
</evidence>
<dbReference type="GO" id="GO:0035591">
    <property type="term" value="F:signaling adaptor activity"/>
    <property type="evidence" value="ECO:0007669"/>
    <property type="project" value="TreeGrafter"/>
</dbReference>